<dbReference type="OrthoDB" id="5812232at2759"/>
<dbReference type="InParanoid" id="G0NZF2"/>
<sequence length="1527" mass="175037">MITSKNNDIGNLIEQLRQRDTPQKERKSILLRIQEILQNAKSLDDLAVKWMYLLDNVVWPILTKLDRNDLKSLAGKIIKELGILIFDTAIYPEFLIWLGSLYQNCSRRSDDTRADIVYSVYFIVGAISQKSENRLSEQEQDLKNVEKSLEWMIKVLPNASTTVYNHCLKGIVLVSNTFPSVTNDLFESILRAILTNLPDFNTHEKNFELLVDTVTRFSDQCAGKPEFAEEMVRLIRPDIKKNGLGNIKELKKRLKLTMAVVKMAKSQKMLEETNQMVTISEMSVELEENGGKWESASLITIVCDVFNELLILGKDDLAMRQGVEDSLCHVLKDLNLSNQNTKEKQAFFNSLAKIVRQLPAESQIKTRVHHIVFNKETGLFTAGSRDIRIFSHNTIYKDLINLISVLLTPTSLNHLQAAYTDLRKIMMESMDRLRRSADEAISDSIRWHESILLLFFSSLRDISIAKSSLIVMMGIRPSIFEFFSGELPLTEYWLASNHPQVYHLFVAILVEHLKAHDFYIAQSDYLVRDNNSIGQTIGQTKREYARKQVITLQKIISTFGEKLAKNTKILLSSWLHSLVRTACEQKIGPDSFSQKEWIRLRSTVIHQSMLNWNNESIRQSLATLSTATNWPELSADIDRDITERTKRAKWREATTIWEAGDCKTYIRQSMSTVYKMGQERHQKLITPTSFGAEEFNLVTNFLLKQIVPTSFKKGTYVWMDECLETIIQGCQNISQETTDVQMPDAFIEKWDWIINQTANFCIVNKMKTPLGKPMQTFQAFESGNLFYPRNLKMYYSDEIKRLASEVLSRKNLHKRPKAAEETSSGSPPLKYSIQWLRVHLLLKLIEVLEKLMLSAIYGGSSVFTLTEIPVTARQFFTMNSASCEVWLNRVYYPALVVAYFSGYYGLVIRFGSNALTHYARQKTTDEKMVMTGVCTACLMSLAMAVLGEPMEIVGLRRRVREEFGTEMGQSLMEALVEMANARYEISLVSLETILVTDGTLNETLKLIIQVAMIDMLNRIRLPQAVEYYRNTLYGEDPDAPISEDFRSVEMLTKFEKINGTINEKRQVVDWSAWDRVQLVESAFSQTMRRSELLELQKEFSAMGALALSVDTSCKLYSDISSTSIIIANLVDKMTGASQMKNQLTDMEIFDKNEDGNEGDKLAICRKLMHWGRHMKHHRGQSSAAHGEIIRLSRKTWNCQLAFFHINSAIRGDKLNAWQRLEVERQRLKLVKNQNLDVQMREMNEVFGSLADVYVTSAQLKSNFQMQDLTVQNRMLSEGYVTEIAKRDEHISRASIQLGDLFETIPYVDNVLSPNLFPTRIWSEIQRRSDELSIGYYGFIGALYHLASETCPSLAKAHLKMAKWAYEMAQTKNCQEILPFTNYAFGQSQQENDELWNCLETTCLVNLEKQVRNLINDVARANMLLSAGSHFLRAWEIISEHKRKFLSIAVSSYFQFIHSMSGDCDSLPYSRKEETTLATLRILELLVKHGDILIDVINDGLSTTNVHIWKGILELFKTDFILLSHGID</sequence>
<proteinExistence type="predicted"/>
<dbReference type="Proteomes" id="UP000008068">
    <property type="component" value="Unassembled WGS sequence"/>
</dbReference>
<organism evidence="3">
    <name type="scientific">Caenorhabditis brenneri</name>
    <name type="common">Nematode worm</name>
    <dbReference type="NCBI Taxonomy" id="135651"/>
    <lineage>
        <taxon>Eukaryota</taxon>
        <taxon>Metazoa</taxon>
        <taxon>Ecdysozoa</taxon>
        <taxon>Nematoda</taxon>
        <taxon>Chromadorea</taxon>
        <taxon>Rhabditida</taxon>
        <taxon>Rhabditina</taxon>
        <taxon>Rhabditomorpha</taxon>
        <taxon>Rhabditoidea</taxon>
        <taxon>Rhabditidae</taxon>
        <taxon>Peloderinae</taxon>
        <taxon>Caenorhabditis</taxon>
    </lineage>
</organism>
<reference evidence="3" key="1">
    <citation type="submission" date="2011-07" db="EMBL/GenBank/DDBJ databases">
        <authorList>
            <consortium name="Caenorhabditis brenneri Sequencing and Analysis Consortium"/>
            <person name="Wilson R.K."/>
        </authorList>
    </citation>
    <scope>NUCLEOTIDE SEQUENCE [LARGE SCALE GENOMIC DNA]</scope>
    <source>
        <strain evidence="3">PB2801</strain>
    </source>
</reference>
<dbReference type="GO" id="GO:0004674">
    <property type="term" value="F:protein serine/threonine kinase activity"/>
    <property type="evidence" value="ECO:0007669"/>
    <property type="project" value="InterPro"/>
</dbReference>
<dbReference type="InterPro" id="IPR031559">
    <property type="entry name" value="SMG1"/>
</dbReference>
<dbReference type="SUPFAM" id="SSF48371">
    <property type="entry name" value="ARM repeat"/>
    <property type="match status" value="1"/>
</dbReference>
<dbReference type="EMBL" id="GL379989">
    <property type="protein sequence ID" value="EGT41165.1"/>
    <property type="molecule type" value="Genomic_DNA"/>
</dbReference>
<gene>
    <name evidence="2" type="ORF">CAEBREN_31436</name>
</gene>
<evidence type="ECO:0000313" key="2">
    <source>
        <dbReference type="EMBL" id="EGT41165.1"/>
    </source>
</evidence>
<dbReference type="eggNOG" id="KOG0891">
    <property type="taxonomic scope" value="Eukaryota"/>
</dbReference>
<protein>
    <recommendedName>
        <fullName evidence="4">Non-specific serine/threonine protein kinase</fullName>
    </recommendedName>
</protein>
<keyword evidence="3" id="KW-1185">Reference proteome</keyword>
<evidence type="ECO:0000256" key="1">
    <source>
        <dbReference type="SAM" id="Phobius"/>
    </source>
</evidence>
<evidence type="ECO:0000313" key="3">
    <source>
        <dbReference type="Proteomes" id="UP000008068"/>
    </source>
</evidence>
<feature type="transmembrane region" description="Helical" evidence="1">
    <location>
        <begin position="890"/>
        <end position="907"/>
    </location>
</feature>
<dbReference type="Pfam" id="PF15785">
    <property type="entry name" value="SMG1"/>
    <property type="match status" value="2"/>
</dbReference>
<keyword evidence="1" id="KW-1133">Transmembrane helix</keyword>
<feature type="transmembrane region" description="Helical" evidence="1">
    <location>
        <begin position="928"/>
        <end position="947"/>
    </location>
</feature>
<keyword evidence="1" id="KW-0812">Transmembrane</keyword>
<dbReference type="GO" id="GO:0000184">
    <property type="term" value="P:nuclear-transcribed mRNA catabolic process, nonsense-mediated decay"/>
    <property type="evidence" value="ECO:0007669"/>
    <property type="project" value="InterPro"/>
</dbReference>
<evidence type="ECO:0008006" key="4">
    <source>
        <dbReference type="Google" id="ProtNLM"/>
    </source>
</evidence>
<dbReference type="HOGENOM" id="CLU_247447_0_0_1"/>
<accession>G0NZF2</accession>
<name>G0NZF2_CAEBE</name>
<dbReference type="STRING" id="135651.G0NZF2"/>
<keyword evidence="1" id="KW-0472">Membrane</keyword>
<dbReference type="InterPro" id="IPR016024">
    <property type="entry name" value="ARM-type_fold"/>
</dbReference>